<sequence>MSCRSLHSRRFLPRSRFCLWPLPLVGTATLACGALSAPLRFLSVDKSSYYWTVALSRVQWGGKTEWTQSGLNAILFDTGTTGVYLPGSLVNKDSSCSLLIFASDEISIAAGLNAQWILGGAFLRQFYSVYDYAHGRVGLAPRR</sequence>
<evidence type="ECO:0000259" key="1">
    <source>
        <dbReference type="PROSITE" id="PS51767"/>
    </source>
</evidence>
<evidence type="ECO:0000313" key="2">
    <source>
        <dbReference type="Proteomes" id="UP000887575"/>
    </source>
</evidence>
<dbReference type="InterPro" id="IPR034164">
    <property type="entry name" value="Pepsin-like_dom"/>
</dbReference>
<name>A0AAF3F6J9_9BILA</name>
<keyword evidence="2" id="KW-1185">Reference proteome</keyword>
<dbReference type="Proteomes" id="UP000887575">
    <property type="component" value="Unassembled WGS sequence"/>
</dbReference>
<dbReference type="AlphaFoldDB" id="A0AAF3F6J9"/>
<dbReference type="PROSITE" id="PS51257">
    <property type="entry name" value="PROKAR_LIPOPROTEIN"/>
    <property type="match status" value="1"/>
</dbReference>
<reference evidence="3" key="1">
    <citation type="submission" date="2024-02" db="UniProtKB">
        <authorList>
            <consortium name="WormBaseParasite"/>
        </authorList>
    </citation>
    <scope>IDENTIFICATION</scope>
</reference>
<dbReference type="PROSITE" id="PS51767">
    <property type="entry name" value="PEPTIDASE_A1"/>
    <property type="match status" value="1"/>
</dbReference>
<proteinExistence type="predicted"/>
<accession>A0AAF3F6J9</accession>
<dbReference type="CDD" id="cd05471">
    <property type="entry name" value="pepsin_like"/>
    <property type="match status" value="1"/>
</dbReference>
<dbReference type="InterPro" id="IPR033121">
    <property type="entry name" value="PEPTIDASE_A1"/>
</dbReference>
<protein>
    <recommendedName>
        <fullName evidence="1">Peptidase A1 domain-containing protein</fullName>
    </recommendedName>
</protein>
<feature type="domain" description="Peptidase A1" evidence="1">
    <location>
        <begin position="1"/>
        <end position="140"/>
    </location>
</feature>
<dbReference type="WBParaSite" id="MBELARI_LOCUS2502">
    <property type="protein sequence ID" value="MBELARI_LOCUS2502"/>
    <property type="gene ID" value="MBELARI_LOCUS2502"/>
</dbReference>
<organism evidence="2 3">
    <name type="scientific">Mesorhabditis belari</name>
    <dbReference type="NCBI Taxonomy" id="2138241"/>
    <lineage>
        <taxon>Eukaryota</taxon>
        <taxon>Metazoa</taxon>
        <taxon>Ecdysozoa</taxon>
        <taxon>Nematoda</taxon>
        <taxon>Chromadorea</taxon>
        <taxon>Rhabditida</taxon>
        <taxon>Rhabditina</taxon>
        <taxon>Rhabditomorpha</taxon>
        <taxon>Rhabditoidea</taxon>
        <taxon>Rhabditidae</taxon>
        <taxon>Mesorhabditinae</taxon>
        <taxon>Mesorhabditis</taxon>
    </lineage>
</organism>
<dbReference type="Pfam" id="PF00026">
    <property type="entry name" value="Asp"/>
    <property type="match status" value="2"/>
</dbReference>
<dbReference type="Gene3D" id="2.40.70.10">
    <property type="entry name" value="Acid Proteases"/>
    <property type="match status" value="2"/>
</dbReference>
<dbReference type="SUPFAM" id="SSF50630">
    <property type="entry name" value="Acid proteases"/>
    <property type="match status" value="1"/>
</dbReference>
<evidence type="ECO:0000313" key="3">
    <source>
        <dbReference type="WBParaSite" id="MBELARI_LOCUS2502"/>
    </source>
</evidence>
<dbReference type="InterPro" id="IPR021109">
    <property type="entry name" value="Peptidase_aspartic_dom_sf"/>
</dbReference>